<proteinExistence type="predicted"/>
<feature type="non-terminal residue" evidence="2">
    <location>
        <position position="71"/>
    </location>
</feature>
<organism evidence="2">
    <name type="scientific">Arion vulgaris</name>
    <dbReference type="NCBI Taxonomy" id="1028688"/>
    <lineage>
        <taxon>Eukaryota</taxon>
        <taxon>Metazoa</taxon>
        <taxon>Spiralia</taxon>
        <taxon>Lophotrochozoa</taxon>
        <taxon>Mollusca</taxon>
        <taxon>Gastropoda</taxon>
        <taxon>Heterobranchia</taxon>
        <taxon>Euthyneura</taxon>
        <taxon>Panpulmonata</taxon>
        <taxon>Eupulmonata</taxon>
        <taxon>Stylommatophora</taxon>
        <taxon>Helicina</taxon>
        <taxon>Arionoidea</taxon>
        <taxon>Arionidae</taxon>
        <taxon>Arion</taxon>
    </lineage>
</organism>
<name>A0A0B6YNC5_9EUPU</name>
<feature type="region of interest" description="Disordered" evidence="1">
    <location>
        <begin position="48"/>
        <end position="71"/>
    </location>
</feature>
<feature type="non-terminal residue" evidence="2">
    <location>
        <position position="1"/>
    </location>
</feature>
<feature type="compositionally biased region" description="Basic and acidic residues" evidence="1">
    <location>
        <begin position="56"/>
        <end position="71"/>
    </location>
</feature>
<sequence>KSEEEKEMEKEEKNLVRGTKKQKIDETKEEIKQEPVTPVENFLKKRVTRRMLLPPEPDKDPELKEDVDEKK</sequence>
<evidence type="ECO:0000313" key="2">
    <source>
        <dbReference type="EMBL" id="CEK57744.1"/>
    </source>
</evidence>
<dbReference type="EMBL" id="HACG01010879">
    <property type="protein sequence ID" value="CEK57744.1"/>
    <property type="molecule type" value="Transcribed_RNA"/>
</dbReference>
<dbReference type="AlphaFoldDB" id="A0A0B6YNC5"/>
<feature type="region of interest" description="Disordered" evidence="1">
    <location>
        <begin position="1"/>
        <end position="36"/>
    </location>
</feature>
<reference evidence="2" key="1">
    <citation type="submission" date="2014-12" db="EMBL/GenBank/DDBJ databases">
        <title>Insight into the proteome of Arion vulgaris.</title>
        <authorList>
            <person name="Aradska J."/>
            <person name="Bulat T."/>
            <person name="Smidak R."/>
            <person name="Sarate P."/>
            <person name="Gangsoo J."/>
            <person name="Sialana F."/>
            <person name="Bilban M."/>
            <person name="Lubec G."/>
        </authorList>
    </citation>
    <scope>NUCLEOTIDE SEQUENCE</scope>
    <source>
        <tissue evidence="2">Skin</tissue>
    </source>
</reference>
<gene>
    <name evidence="2" type="primary">ORF30960</name>
</gene>
<accession>A0A0B6YNC5</accession>
<feature type="compositionally biased region" description="Basic and acidic residues" evidence="1">
    <location>
        <begin position="22"/>
        <end position="33"/>
    </location>
</feature>
<protein>
    <submittedName>
        <fullName evidence="2">Uncharacterized protein</fullName>
    </submittedName>
</protein>
<evidence type="ECO:0000256" key="1">
    <source>
        <dbReference type="SAM" id="MobiDB-lite"/>
    </source>
</evidence>